<evidence type="ECO:0000313" key="3">
    <source>
        <dbReference type="Proteomes" id="UP000256869"/>
    </source>
</evidence>
<dbReference type="OrthoDB" id="2539715at2"/>
<dbReference type="InterPro" id="IPR041633">
    <property type="entry name" value="Polbeta"/>
</dbReference>
<dbReference type="EMBL" id="QRDY01000019">
    <property type="protein sequence ID" value="RED55139.1"/>
    <property type="molecule type" value="Genomic_DNA"/>
</dbReference>
<accession>A0A3D9I0J1</accession>
<evidence type="ECO:0000313" key="2">
    <source>
        <dbReference type="EMBL" id="RED55139.1"/>
    </source>
</evidence>
<feature type="domain" description="Polymerase beta nucleotidyltransferase" evidence="1">
    <location>
        <begin position="22"/>
        <end position="113"/>
    </location>
</feature>
<name>A0A3D9I0J1_9BACL</name>
<dbReference type="Pfam" id="PF18765">
    <property type="entry name" value="Polbeta"/>
    <property type="match status" value="1"/>
</dbReference>
<dbReference type="Gene3D" id="3.30.460.10">
    <property type="entry name" value="Beta Polymerase, domain 2"/>
    <property type="match status" value="1"/>
</dbReference>
<dbReference type="AlphaFoldDB" id="A0A3D9I0J1"/>
<comment type="caution">
    <text evidence="2">The sequence shown here is derived from an EMBL/GenBank/DDBJ whole genome shotgun (WGS) entry which is preliminary data.</text>
</comment>
<dbReference type="SUPFAM" id="SSF81301">
    <property type="entry name" value="Nucleotidyltransferase"/>
    <property type="match status" value="1"/>
</dbReference>
<evidence type="ECO:0000259" key="1">
    <source>
        <dbReference type="Pfam" id="PF18765"/>
    </source>
</evidence>
<organism evidence="2 3">
    <name type="scientific">Cohnella lupini</name>
    <dbReference type="NCBI Taxonomy" id="1294267"/>
    <lineage>
        <taxon>Bacteria</taxon>
        <taxon>Bacillati</taxon>
        <taxon>Bacillota</taxon>
        <taxon>Bacilli</taxon>
        <taxon>Bacillales</taxon>
        <taxon>Paenibacillaceae</taxon>
        <taxon>Cohnella</taxon>
    </lineage>
</organism>
<dbReference type="InterPro" id="IPR043519">
    <property type="entry name" value="NT_sf"/>
</dbReference>
<gene>
    <name evidence="2" type="ORF">DFP95_11974</name>
</gene>
<protein>
    <recommendedName>
        <fullName evidence="1">Polymerase beta nucleotidyltransferase domain-containing protein</fullName>
    </recommendedName>
</protein>
<proteinExistence type="predicted"/>
<keyword evidence="3" id="KW-1185">Reference proteome</keyword>
<sequence>MVTGKSGEEATAMFREALRQFIDKVQQDEQVIAAVLLGSLSYDQVWEKSDIDLKLIVQDQKLNSDYMTFVENEVPINASIQTRNEFKRWIERSISGSFDQSMLARSTLLFAKDASITDYFEQIRYVGDRDRQLQLQRLGCFTLSLLAKAEKWMYVKEDAVYSAFWVIKMVDVLSQIEVLIHKEVPMRESVHQAIKYNPAFFHAVYTDFVKEQATEEKVRLALRMINDYLKERAEQLFKPILGYLKVQADVRTVTDIVMKFSAVISIDTGSVTTGCDWLAEMGLISKLEMETKPTPKSRIRLLEPAYCYDLFEEPKWEK</sequence>
<dbReference type="Proteomes" id="UP000256869">
    <property type="component" value="Unassembled WGS sequence"/>
</dbReference>
<dbReference type="RefSeq" id="WP_115995000.1">
    <property type="nucleotide sequence ID" value="NZ_QRDY01000019.1"/>
</dbReference>
<reference evidence="2 3" key="1">
    <citation type="submission" date="2018-07" db="EMBL/GenBank/DDBJ databases">
        <title>Genomic Encyclopedia of Type Strains, Phase III (KMG-III): the genomes of soil and plant-associated and newly described type strains.</title>
        <authorList>
            <person name="Whitman W."/>
        </authorList>
    </citation>
    <scope>NUCLEOTIDE SEQUENCE [LARGE SCALE GENOMIC DNA]</scope>
    <source>
        <strain evidence="2 3">CECT 8236</strain>
    </source>
</reference>